<evidence type="ECO:0000313" key="3">
    <source>
        <dbReference type="Proteomes" id="UP000500857"/>
    </source>
</evidence>
<dbReference type="KEGG" id="oxy:HCG48_02920"/>
<feature type="region of interest" description="Disordered" evidence="1">
    <location>
        <begin position="1"/>
        <end position="23"/>
    </location>
</feature>
<keyword evidence="3" id="KW-1185">Reference proteome</keyword>
<evidence type="ECO:0000256" key="1">
    <source>
        <dbReference type="SAM" id="MobiDB-lite"/>
    </source>
</evidence>
<dbReference type="AlphaFoldDB" id="A0A6H1TST9"/>
<name>A0A6H1TST9_9CYAN</name>
<proteinExistence type="predicted"/>
<dbReference type="RefSeq" id="WP_168567819.1">
    <property type="nucleotide sequence ID" value="NZ_CP051167.1"/>
</dbReference>
<dbReference type="InterPro" id="IPR021373">
    <property type="entry name" value="DUF2993"/>
</dbReference>
<dbReference type="Proteomes" id="UP000500857">
    <property type="component" value="Chromosome"/>
</dbReference>
<organism evidence="2 3">
    <name type="scientific">Oxynema aestuarii AP17</name>
    <dbReference type="NCBI Taxonomy" id="2064643"/>
    <lineage>
        <taxon>Bacteria</taxon>
        <taxon>Bacillati</taxon>
        <taxon>Cyanobacteriota</taxon>
        <taxon>Cyanophyceae</taxon>
        <taxon>Oscillatoriophycideae</taxon>
        <taxon>Oscillatoriales</taxon>
        <taxon>Oscillatoriaceae</taxon>
        <taxon>Oxynema</taxon>
        <taxon>Oxynema aestuarii</taxon>
    </lineage>
</organism>
<dbReference type="EMBL" id="CP051167">
    <property type="protein sequence ID" value="QIZ69662.1"/>
    <property type="molecule type" value="Genomic_DNA"/>
</dbReference>
<evidence type="ECO:0000313" key="2">
    <source>
        <dbReference type="EMBL" id="QIZ69662.1"/>
    </source>
</evidence>
<sequence length="248" mass="26962">MSVTVPSTPPNDRLDPSNESAPQATRRQWVSRLLSRAVSLWLKAQVESLDELHVEIAARDRQIFGGVLPWISLKASGVVYRGVHLSAVEMHATNIRVNLSEIVRGKPLQLLEPVHAEARILWQALDLHASVHSPLLAEALDELFAPALGAIAPDGTRAALSYSQLSLEAGQLCLSGSRDGDRFTLKTYLDAGDRRFLRFGSPSLTWEGQDTAIALAPFTVDLGEQVRLDHVEIAPEAIACGGHLEITA</sequence>
<protein>
    <submittedName>
        <fullName evidence="2">DUF2993 domain-containing protein</fullName>
    </submittedName>
</protein>
<reference evidence="2 3" key="1">
    <citation type="submission" date="2020-04" db="EMBL/GenBank/DDBJ databases">
        <authorList>
            <person name="Basu S."/>
            <person name="Maruthanayagam V."/>
            <person name="Chakraborty S."/>
            <person name="Pramanik A."/>
            <person name="Mukherjee J."/>
            <person name="Brink B."/>
        </authorList>
    </citation>
    <scope>NUCLEOTIDE SEQUENCE [LARGE SCALE GENOMIC DNA]</scope>
    <source>
        <strain evidence="2 3">AP17</strain>
    </source>
</reference>
<gene>
    <name evidence="2" type="ORF">HCG48_02920</name>
</gene>
<dbReference type="Pfam" id="PF11209">
    <property type="entry name" value="LmeA"/>
    <property type="match status" value="1"/>
</dbReference>
<accession>A0A6H1TST9</accession>